<dbReference type="InterPro" id="IPR050816">
    <property type="entry name" value="Flavin-dep_Halogenase_NPB"/>
</dbReference>
<dbReference type="PANTHER" id="PTHR43747:SF5">
    <property type="entry name" value="FAD-BINDING DOMAIN-CONTAINING PROTEIN"/>
    <property type="match status" value="1"/>
</dbReference>
<comment type="similarity">
    <text evidence="1">Belongs to the flavin-dependent halogenase family.</text>
</comment>
<feature type="region of interest" description="Disordered" evidence="4">
    <location>
        <begin position="118"/>
        <end position="142"/>
    </location>
</feature>
<organism evidence="5 6">
    <name type="scientific">Pseudopithomyces chartarum</name>
    <dbReference type="NCBI Taxonomy" id="1892770"/>
    <lineage>
        <taxon>Eukaryota</taxon>
        <taxon>Fungi</taxon>
        <taxon>Dikarya</taxon>
        <taxon>Ascomycota</taxon>
        <taxon>Pezizomycotina</taxon>
        <taxon>Dothideomycetes</taxon>
        <taxon>Pleosporomycetidae</taxon>
        <taxon>Pleosporales</taxon>
        <taxon>Massarineae</taxon>
        <taxon>Didymosphaeriaceae</taxon>
        <taxon>Pseudopithomyces</taxon>
    </lineage>
</organism>
<dbReference type="Pfam" id="PF04820">
    <property type="entry name" value="Trp_halogenase"/>
    <property type="match status" value="1"/>
</dbReference>
<dbReference type="InterPro" id="IPR036188">
    <property type="entry name" value="FAD/NAD-bd_sf"/>
</dbReference>
<name>A0AAN6LNJ6_9PLEO</name>
<evidence type="ECO:0000256" key="3">
    <source>
        <dbReference type="ARBA" id="ARBA00023033"/>
    </source>
</evidence>
<keyword evidence="3" id="KW-0503">Monooxygenase</keyword>
<dbReference type="Gene3D" id="3.50.50.60">
    <property type="entry name" value="FAD/NAD(P)-binding domain"/>
    <property type="match status" value="1"/>
</dbReference>
<dbReference type="GO" id="GO:0004497">
    <property type="term" value="F:monooxygenase activity"/>
    <property type="evidence" value="ECO:0007669"/>
    <property type="project" value="UniProtKB-KW"/>
</dbReference>
<gene>
    <name evidence="5" type="ORF">GRF29_164g82106</name>
</gene>
<dbReference type="InterPro" id="IPR006905">
    <property type="entry name" value="Flavin_halogenase"/>
</dbReference>
<evidence type="ECO:0000256" key="1">
    <source>
        <dbReference type="ARBA" id="ARBA00005706"/>
    </source>
</evidence>
<dbReference type="SUPFAM" id="SSF51905">
    <property type="entry name" value="FAD/NAD(P)-binding domain"/>
    <property type="match status" value="1"/>
</dbReference>
<feature type="compositionally biased region" description="Basic residues" evidence="4">
    <location>
        <begin position="597"/>
        <end position="607"/>
    </location>
</feature>
<feature type="region of interest" description="Disordered" evidence="4">
    <location>
        <begin position="550"/>
        <end position="624"/>
    </location>
</feature>
<evidence type="ECO:0000313" key="6">
    <source>
        <dbReference type="Proteomes" id="UP001280581"/>
    </source>
</evidence>
<dbReference type="Proteomes" id="UP001280581">
    <property type="component" value="Unassembled WGS sequence"/>
</dbReference>
<accession>A0AAN6LNJ6</accession>
<evidence type="ECO:0000256" key="4">
    <source>
        <dbReference type="SAM" id="MobiDB-lite"/>
    </source>
</evidence>
<comment type="caution">
    <text evidence="5">The sequence shown here is derived from an EMBL/GenBank/DDBJ whole genome shotgun (WGS) entry which is preliminary data.</text>
</comment>
<dbReference type="PANTHER" id="PTHR43747">
    <property type="entry name" value="FAD-BINDING PROTEIN"/>
    <property type="match status" value="1"/>
</dbReference>
<keyword evidence="2" id="KW-0560">Oxidoreductase</keyword>
<evidence type="ECO:0000256" key="2">
    <source>
        <dbReference type="ARBA" id="ARBA00023002"/>
    </source>
</evidence>
<dbReference type="EMBL" id="WVTA01000015">
    <property type="protein sequence ID" value="KAK3201639.1"/>
    <property type="molecule type" value="Genomic_DNA"/>
</dbReference>
<protein>
    <submittedName>
        <fullName evidence="5">Uncharacterized protein</fullName>
    </submittedName>
</protein>
<dbReference type="AlphaFoldDB" id="A0AAN6LNJ6"/>
<keyword evidence="6" id="KW-1185">Reference proteome</keyword>
<sequence>MESEPPEKCTVLVIGGGPAGSYHVGESMLPSIRPLLRFIDCDKKFDSHGFYIKKGATFKLNSKAPGSTDFVAAGGPENYAYNVIRSEADDIIFRHAGSVGAKIFDGVKVTDIEFAPSGLTPSAENEKGLPDPGRPTSVTWSTKAGSSGSVDFEYLVDASGRNGLMSTKYLKNRMMNPGVQLQSIANWGYWTNGGQYGTGTPQEGFPYFEALSDQTGWIWYIPLHNGQVSVGVVKHSKALTAKKRETGLDSKGIYLDHIKTNPEISRLLKDGKLVSDIKTASDWSYCADAYASPYVRMAGDAACFIDPFFSSGVHLALNSGLSAAATICASIKGQMSELKAAKWHSRRVDASYSRFLIVVTSALKQILQGDEAVISDFDEGDFDRAFQHFKPVIQGAVDVNKKFHQSEVLRTLNFCMGALANTNNSESKEELMKNMRALATGEKGEATSAEYKLAIEKAESILSKEQLEYLNHVRKHNNGLVKFDVLNLDGGSGFDVLDGYSTNLVTGQLGLKMIKLSQKAQKAAQGASLGVETEVEEEEQEEEDIVMAKDEAPHHSSPLLVQEDNADSETDDDVDEEVEDEDKEDVIEVPPPAPKRPAVRRCRRPHLRSPSTTDEGPRSPSEEDVLIKYPIVKAARNDSYTVMELSAGDLTK</sequence>
<reference evidence="5 6" key="1">
    <citation type="submission" date="2021-02" db="EMBL/GenBank/DDBJ databases">
        <title>Genome assembly of Pseudopithomyces chartarum.</title>
        <authorList>
            <person name="Jauregui R."/>
            <person name="Singh J."/>
            <person name="Voisey C."/>
        </authorList>
    </citation>
    <scope>NUCLEOTIDE SEQUENCE [LARGE SCALE GENOMIC DNA]</scope>
    <source>
        <strain evidence="5 6">AGR01</strain>
    </source>
</reference>
<evidence type="ECO:0000313" key="5">
    <source>
        <dbReference type="EMBL" id="KAK3201639.1"/>
    </source>
</evidence>
<feature type="compositionally biased region" description="Acidic residues" evidence="4">
    <location>
        <begin position="564"/>
        <end position="587"/>
    </location>
</feature>
<proteinExistence type="inferred from homology"/>